<feature type="compositionally biased region" description="Polar residues" evidence="1">
    <location>
        <begin position="79"/>
        <end position="89"/>
    </location>
</feature>
<feature type="compositionally biased region" description="Basic and acidic residues" evidence="1">
    <location>
        <begin position="15"/>
        <end position="35"/>
    </location>
</feature>
<sequence length="102" mass="11092">MSETRVNAAGVTDVRTAHQDLHSEQGALHGEHPGRSELTVGPRRLYGSTAGWGCRRNTRRSDSGEGAIAVRLVHEHRTQQGNLVRTSAKNAPVPHLPRREGA</sequence>
<evidence type="ECO:0000313" key="2">
    <source>
        <dbReference type="EMBL" id="XDQ69020.1"/>
    </source>
</evidence>
<dbReference type="AlphaFoldDB" id="A0AB39STE8"/>
<dbReference type="EMBL" id="CP163440">
    <property type="protein sequence ID" value="XDQ69020.1"/>
    <property type="molecule type" value="Genomic_DNA"/>
</dbReference>
<name>A0AB39STE8_9ACTN</name>
<accession>A0AB39STE8</accession>
<protein>
    <submittedName>
        <fullName evidence="2">Uncharacterized protein</fullName>
    </submittedName>
</protein>
<proteinExistence type="predicted"/>
<reference evidence="2" key="1">
    <citation type="submission" date="2024-07" db="EMBL/GenBank/DDBJ databases">
        <authorList>
            <person name="Yu S.T."/>
        </authorList>
    </citation>
    <scope>NUCLEOTIDE SEQUENCE</scope>
    <source>
        <strain evidence="2">R35</strain>
    </source>
</reference>
<organism evidence="2">
    <name type="scientific">Streptomyces sp. R35</name>
    <dbReference type="NCBI Taxonomy" id="3238630"/>
    <lineage>
        <taxon>Bacteria</taxon>
        <taxon>Bacillati</taxon>
        <taxon>Actinomycetota</taxon>
        <taxon>Actinomycetes</taxon>
        <taxon>Kitasatosporales</taxon>
        <taxon>Streptomycetaceae</taxon>
        <taxon>Streptomyces</taxon>
    </lineage>
</organism>
<gene>
    <name evidence="2" type="ORF">AB5J50_03830</name>
</gene>
<feature type="region of interest" description="Disordered" evidence="1">
    <location>
        <begin position="1"/>
        <end position="42"/>
    </location>
</feature>
<dbReference type="RefSeq" id="WP_369265764.1">
    <property type="nucleotide sequence ID" value="NZ_CP163440.1"/>
</dbReference>
<evidence type="ECO:0000256" key="1">
    <source>
        <dbReference type="SAM" id="MobiDB-lite"/>
    </source>
</evidence>
<feature type="region of interest" description="Disordered" evidence="1">
    <location>
        <begin position="78"/>
        <end position="102"/>
    </location>
</feature>